<name>A0ABW1K879_9ACTN</name>
<reference evidence="2" key="1">
    <citation type="journal article" date="2019" name="Int. J. Syst. Evol. Microbiol.">
        <title>The Global Catalogue of Microorganisms (GCM) 10K type strain sequencing project: providing services to taxonomists for standard genome sequencing and annotation.</title>
        <authorList>
            <consortium name="The Broad Institute Genomics Platform"/>
            <consortium name="The Broad Institute Genome Sequencing Center for Infectious Disease"/>
            <person name="Wu L."/>
            <person name="Ma J."/>
        </authorList>
    </citation>
    <scope>NUCLEOTIDE SEQUENCE [LARGE SCALE GENOMIC DNA]</scope>
    <source>
        <strain evidence="2">ZS-35-S2</strain>
    </source>
</reference>
<evidence type="ECO:0000313" key="1">
    <source>
        <dbReference type="EMBL" id="MFC6017218.1"/>
    </source>
</evidence>
<dbReference type="EMBL" id="JBHSPR010000010">
    <property type="protein sequence ID" value="MFC6017218.1"/>
    <property type="molecule type" value="Genomic_DNA"/>
</dbReference>
<dbReference type="Proteomes" id="UP001596203">
    <property type="component" value="Unassembled WGS sequence"/>
</dbReference>
<organism evidence="1 2">
    <name type="scientific">Plantactinospora solaniradicis</name>
    <dbReference type="NCBI Taxonomy" id="1723736"/>
    <lineage>
        <taxon>Bacteria</taxon>
        <taxon>Bacillati</taxon>
        <taxon>Actinomycetota</taxon>
        <taxon>Actinomycetes</taxon>
        <taxon>Micromonosporales</taxon>
        <taxon>Micromonosporaceae</taxon>
        <taxon>Plantactinospora</taxon>
    </lineage>
</organism>
<comment type="caution">
    <text evidence="1">The sequence shown here is derived from an EMBL/GenBank/DDBJ whole genome shotgun (WGS) entry which is preliminary data.</text>
</comment>
<dbReference type="RefSeq" id="WP_377421315.1">
    <property type="nucleotide sequence ID" value="NZ_JBHSPR010000010.1"/>
</dbReference>
<protein>
    <submittedName>
        <fullName evidence="1">Phage gp6-like head-tail connector protein</fullName>
    </submittedName>
</protein>
<evidence type="ECO:0000313" key="2">
    <source>
        <dbReference type="Proteomes" id="UP001596203"/>
    </source>
</evidence>
<accession>A0ABW1K879</accession>
<gene>
    <name evidence="1" type="ORF">ACFP2T_13500</name>
</gene>
<sequence>MATEYATLPELKAFRRKSGDTDDGLYQPRLIAASRAIDRKTGRRFYLDETATARTFNPRGRTTPDGLLLVDDIGSAAGLVVEVGTGSSWTAVTNYEPSPDNALAQNEPITGLLRATPFWGYAPDRVRITAQWGWPTVPDDIKEATLLLANRLLLRKDSPEGVAASGEWGALRLSRWDPDVEALVSPFIQPGFAG</sequence>
<proteinExistence type="predicted"/>
<keyword evidence="2" id="KW-1185">Reference proteome</keyword>